<feature type="transmembrane region" description="Helical" evidence="1">
    <location>
        <begin position="165"/>
        <end position="185"/>
    </location>
</feature>
<feature type="transmembrane region" description="Helical" evidence="1">
    <location>
        <begin position="324"/>
        <end position="346"/>
    </location>
</feature>
<accession>A0ABV1FFC6</accession>
<dbReference type="InterPro" id="IPR014194">
    <property type="entry name" value="Spore_III_AE"/>
</dbReference>
<evidence type="ECO:0000313" key="3">
    <source>
        <dbReference type="Proteomes" id="UP001438008"/>
    </source>
</evidence>
<gene>
    <name evidence="2" type="ORF">WMO29_06240</name>
</gene>
<dbReference type="EMBL" id="JBBMFE010000004">
    <property type="protein sequence ID" value="MEQ2472089.1"/>
    <property type="molecule type" value="Genomic_DNA"/>
</dbReference>
<keyword evidence="1" id="KW-0812">Transmembrane</keyword>
<feature type="transmembrane region" description="Helical" evidence="1">
    <location>
        <begin position="98"/>
        <end position="119"/>
    </location>
</feature>
<proteinExistence type="predicted"/>
<protein>
    <submittedName>
        <fullName evidence="2">Stage III sporulation protein AE</fullName>
    </submittedName>
</protein>
<feature type="transmembrane region" description="Helical" evidence="1">
    <location>
        <begin position="246"/>
        <end position="265"/>
    </location>
</feature>
<dbReference type="RefSeq" id="WP_178039358.1">
    <property type="nucleotide sequence ID" value="NZ_JBBMFE010000004.1"/>
</dbReference>
<feature type="transmembrane region" description="Helical" evidence="1">
    <location>
        <begin position="65"/>
        <end position="83"/>
    </location>
</feature>
<keyword evidence="1" id="KW-0472">Membrane</keyword>
<reference evidence="2 3" key="1">
    <citation type="submission" date="2024-03" db="EMBL/GenBank/DDBJ databases">
        <title>Human intestinal bacterial collection.</title>
        <authorList>
            <person name="Pauvert C."/>
            <person name="Hitch T.C.A."/>
            <person name="Clavel T."/>
        </authorList>
    </citation>
    <scope>NUCLEOTIDE SEQUENCE [LARGE SCALE GENOMIC DNA]</scope>
    <source>
        <strain evidence="2 3">CLA-AA-H132</strain>
    </source>
</reference>
<feature type="transmembrane region" description="Helical" evidence="1">
    <location>
        <begin position="131"/>
        <end position="153"/>
    </location>
</feature>
<evidence type="ECO:0000256" key="1">
    <source>
        <dbReference type="SAM" id="Phobius"/>
    </source>
</evidence>
<keyword evidence="3" id="KW-1185">Reference proteome</keyword>
<dbReference type="Proteomes" id="UP001438008">
    <property type="component" value="Unassembled WGS sequence"/>
</dbReference>
<keyword evidence="1" id="KW-1133">Transmembrane helix</keyword>
<feature type="transmembrane region" description="Helical" evidence="1">
    <location>
        <begin position="206"/>
        <end position="226"/>
    </location>
</feature>
<dbReference type="Pfam" id="PF09546">
    <property type="entry name" value="Spore_III_AE"/>
    <property type="match status" value="1"/>
</dbReference>
<name>A0ABV1FFC6_9FIRM</name>
<comment type="caution">
    <text evidence="2">The sequence shown here is derived from an EMBL/GenBank/DDBJ whole genome shotgun (WGS) entry which is preliminary data.</text>
</comment>
<feature type="transmembrane region" description="Helical" evidence="1">
    <location>
        <begin position="272"/>
        <end position="295"/>
    </location>
</feature>
<organism evidence="2 3">
    <name type="scientific">Laedolimicola intestinihominis</name>
    <dbReference type="NCBI Taxonomy" id="3133166"/>
    <lineage>
        <taxon>Bacteria</taxon>
        <taxon>Bacillati</taxon>
        <taxon>Bacillota</taxon>
        <taxon>Clostridia</taxon>
        <taxon>Lachnospirales</taxon>
        <taxon>Lachnospiraceae</taxon>
        <taxon>Laedolimicola</taxon>
    </lineage>
</organism>
<evidence type="ECO:0000313" key="2">
    <source>
        <dbReference type="EMBL" id="MEQ2472089.1"/>
    </source>
</evidence>
<sequence length="348" mass="37409">MDTFTLEQLDFSEIQRAMDEILNQSFSFRDTVLSLLSGEQPFTLESFFRTALTEAGRSFTQDKQIFVSILVLGIAAALLKNFTDVFKNDQIGEISFEMTYLLLFLLLLQVFSGAAKLAGQVFASVQEFMKALIPAWCLAVTLSAGGATALVFYQFLLGLIYALDWLIGEALLPVLNLYMLLVFINHLTKEEYLSQMTELTGKAVGWALKILLTVVMGFNTIQGMITPAIDSLKNTAFTRAARMLPGVGNAAGGVADVLLGSAVLLKNGVGASAVLVLALLCLGPLVQLGVLTLLLKGTAALIQPVCDKRFSGCVSGAGEGVRLLFQAVFTVTVLFVVTIVVVTVSVRG</sequence>